<organism evidence="3 4">
    <name type="scientific">Pseudoxanthomonas broegbernensis</name>
    <dbReference type="NCBI Taxonomy" id="83619"/>
    <lineage>
        <taxon>Bacteria</taxon>
        <taxon>Pseudomonadati</taxon>
        <taxon>Pseudomonadota</taxon>
        <taxon>Gammaproteobacteria</taxon>
        <taxon>Lysobacterales</taxon>
        <taxon>Lysobacteraceae</taxon>
        <taxon>Pseudoxanthomonas</taxon>
    </lineage>
</organism>
<protein>
    <submittedName>
        <fullName evidence="3">Short-chain dehydrogenase</fullName>
    </submittedName>
</protein>
<dbReference type="NCBIfam" id="NF005489">
    <property type="entry name" value="PRK07102.1"/>
    <property type="match status" value="1"/>
</dbReference>
<keyword evidence="4" id="KW-1185">Reference proteome</keyword>
<dbReference type="PANTHER" id="PTHR44196">
    <property type="entry name" value="DEHYDROGENASE/REDUCTASE SDR FAMILY MEMBER 7B"/>
    <property type="match status" value="1"/>
</dbReference>
<dbReference type="RefSeq" id="WP_162312201.1">
    <property type="nucleotide sequence ID" value="NZ_JACHGU010000012.1"/>
</dbReference>
<dbReference type="PANTHER" id="PTHR44196:SF1">
    <property type="entry name" value="DEHYDROGENASE_REDUCTASE SDR FAMILY MEMBER 7B"/>
    <property type="match status" value="1"/>
</dbReference>
<dbReference type="Pfam" id="PF00106">
    <property type="entry name" value="adh_short"/>
    <property type="match status" value="1"/>
</dbReference>
<dbReference type="InterPro" id="IPR020904">
    <property type="entry name" value="Sc_DH/Rdtase_CS"/>
</dbReference>
<dbReference type="Proteomes" id="UP000462066">
    <property type="component" value="Unassembled WGS sequence"/>
</dbReference>
<comment type="caution">
    <text evidence="3">The sequence shown here is derived from an EMBL/GenBank/DDBJ whole genome shotgun (WGS) entry which is preliminary data.</text>
</comment>
<dbReference type="AlphaFoldDB" id="A0A7V8K615"/>
<dbReference type="InterPro" id="IPR002347">
    <property type="entry name" value="SDR_fam"/>
</dbReference>
<evidence type="ECO:0000313" key="4">
    <source>
        <dbReference type="Proteomes" id="UP000462066"/>
    </source>
</evidence>
<accession>A0A7V8K615</accession>
<proteinExistence type="inferred from homology"/>
<dbReference type="Gene3D" id="3.40.50.720">
    <property type="entry name" value="NAD(P)-binding Rossmann-like Domain"/>
    <property type="match status" value="1"/>
</dbReference>
<keyword evidence="2" id="KW-0560">Oxidoreductase</keyword>
<comment type="similarity">
    <text evidence="1">Belongs to the short-chain dehydrogenases/reductases (SDR) family.</text>
</comment>
<dbReference type="SUPFAM" id="SSF51735">
    <property type="entry name" value="NAD(P)-binding Rossmann-fold domains"/>
    <property type="match status" value="1"/>
</dbReference>
<evidence type="ECO:0000313" key="3">
    <source>
        <dbReference type="EMBL" id="KAF1684810.1"/>
    </source>
</evidence>
<dbReference type="InterPro" id="IPR036291">
    <property type="entry name" value="NAD(P)-bd_dom_sf"/>
</dbReference>
<dbReference type="EMBL" id="MWIP01000022">
    <property type="protein sequence ID" value="KAF1684810.1"/>
    <property type="molecule type" value="Genomic_DNA"/>
</dbReference>
<sequence>MKRILIVGAASAIAEHYARREAAAGSALLLAGRSAQRLEAIAADLRVRGAGQVATFVLDVNALERHEALLDAAWSQLGGSVDVVLLAHGTLPDNAACAEDPALALREFATNGTSTLALMAAAARRLEAQGQGTLAVISSVAGDRGRASNYLYGSAKAAVTAYASGLRQRLRGSGVNVLTVKPGFVDTPMTREFRKGLLWASPQAVARGIARAIARRRAVAYLPWFWWGIMRVITHIPEPVFRRLRL</sequence>
<dbReference type="PRINTS" id="PR00081">
    <property type="entry name" value="GDHRDH"/>
</dbReference>
<reference evidence="3 4" key="1">
    <citation type="submission" date="2017-10" db="EMBL/GenBank/DDBJ databases">
        <title>Whole genome sequencing of Pseudoxanthomonas broegbernensis DSM 12573(T).</title>
        <authorList>
            <person name="Kumar S."/>
            <person name="Bansal K."/>
            <person name="Kaur A."/>
            <person name="Patil P."/>
            <person name="Sharma S."/>
            <person name="Patil P.B."/>
        </authorList>
    </citation>
    <scope>NUCLEOTIDE SEQUENCE [LARGE SCALE GENOMIC DNA]</scope>
    <source>
        <strain evidence="3 4">DSM 12573</strain>
    </source>
</reference>
<evidence type="ECO:0000256" key="2">
    <source>
        <dbReference type="ARBA" id="ARBA00023002"/>
    </source>
</evidence>
<gene>
    <name evidence="3" type="ORF">B1992_14375</name>
</gene>
<evidence type="ECO:0000256" key="1">
    <source>
        <dbReference type="ARBA" id="ARBA00006484"/>
    </source>
</evidence>
<dbReference type="GO" id="GO:0016491">
    <property type="term" value="F:oxidoreductase activity"/>
    <property type="evidence" value="ECO:0007669"/>
    <property type="project" value="UniProtKB-KW"/>
</dbReference>
<dbReference type="GO" id="GO:0016020">
    <property type="term" value="C:membrane"/>
    <property type="evidence" value="ECO:0007669"/>
    <property type="project" value="TreeGrafter"/>
</dbReference>
<name>A0A7V8K615_9GAMM</name>
<dbReference type="PROSITE" id="PS00061">
    <property type="entry name" value="ADH_SHORT"/>
    <property type="match status" value="1"/>
</dbReference>